<dbReference type="PANTHER" id="PTHR11063:SF8">
    <property type="entry name" value="DELTA-1-PYRROLINE-5-CARBOXYLATE SYNTHASE"/>
    <property type="match status" value="1"/>
</dbReference>
<dbReference type="RefSeq" id="WP_069292820.1">
    <property type="nucleotide sequence ID" value="NZ_CP140110.1"/>
</dbReference>
<dbReference type="GO" id="GO:0004350">
    <property type="term" value="F:glutamate-5-semialdehyde dehydrogenase activity"/>
    <property type="evidence" value="ECO:0007669"/>
    <property type="project" value="UniProtKB-UniRule"/>
</dbReference>
<feature type="domain" description="Aldehyde dehydrogenase" evidence="8">
    <location>
        <begin position="75"/>
        <end position="284"/>
    </location>
</feature>
<dbReference type="STRING" id="1008305.A4H02_03625"/>
<dbReference type="PANTHER" id="PTHR11063">
    <property type="entry name" value="GLUTAMATE SEMIALDEHYDE DEHYDROGENASE"/>
    <property type="match status" value="1"/>
</dbReference>
<evidence type="ECO:0000256" key="5">
    <source>
        <dbReference type="ARBA" id="ARBA00023002"/>
    </source>
</evidence>
<dbReference type="GO" id="GO:0050661">
    <property type="term" value="F:NADP binding"/>
    <property type="evidence" value="ECO:0007669"/>
    <property type="project" value="InterPro"/>
</dbReference>
<sequence>MDERLLSKLQNLRRASAILSSANSSLKNEAILLIAKALDENRATILEANERDVSLARARGLKESLVDRLLLNEKRLDEMIEMCHLVSELKDPVGEVVDSFVREDGLKIFRVRVPIGVVAIIYESRPNVTVDATVLALKSGNAILLRGGSDAIQSNIAIVKSIKEALEKSKLPENCVEFVEDTDRANVDFILKQREYIDLVIPRGGKQLIDYVVRNSVVPVLETGAGVCHIFVDESADLERSIEVIDNAKTQRPGTCNAVETVLVHKNIADRFLPMLKERLDAKQVEIRGCELTRKFIECVPATDEDWATEYLDLILSVKVVSGIDEAIEHIGKYSTKHSDAILTESYSNAMKFVSAVDSAVVYVNASTRFTDGGQFGMGAEMGISTQKLHARGPVGLKELTTTKFVVLGEYHTRR</sequence>
<dbReference type="GO" id="GO:0005737">
    <property type="term" value="C:cytoplasm"/>
    <property type="evidence" value="ECO:0007669"/>
    <property type="project" value="UniProtKB-SubCell"/>
</dbReference>
<keyword evidence="10" id="KW-1185">Reference proteome</keyword>
<keyword evidence="7" id="KW-0963">Cytoplasm</keyword>
<evidence type="ECO:0000259" key="8">
    <source>
        <dbReference type="Pfam" id="PF00171"/>
    </source>
</evidence>
<dbReference type="AlphaFoldDB" id="A0A1E3G2W6"/>
<keyword evidence="3 7" id="KW-0641">Proline biosynthesis</keyword>
<evidence type="ECO:0000256" key="2">
    <source>
        <dbReference type="ARBA" id="ARBA00022605"/>
    </source>
</evidence>
<evidence type="ECO:0000256" key="1">
    <source>
        <dbReference type="ARBA" id="ARBA00004985"/>
    </source>
</evidence>
<keyword evidence="4 7" id="KW-0521">NADP</keyword>
<comment type="pathway">
    <text evidence="1 7">Amino-acid biosynthesis; L-proline biosynthesis; L-glutamate 5-semialdehyde from L-glutamate: step 2/2.</text>
</comment>
<comment type="similarity">
    <text evidence="7">Belongs to the gamma-glutamyl phosphate reductase family.</text>
</comment>
<keyword evidence="5 7" id="KW-0560">Oxidoreductase</keyword>
<dbReference type="FunFam" id="3.40.309.10:FF:000006">
    <property type="entry name" value="Gamma-glutamyl phosphate reductase"/>
    <property type="match status" value="1"/>
</dbReference>
<comment type="subcellular location">
    <subcellularLocation>
        <location evidence="7">Cytoplasm</location>
    </subcellularLocation>
</comment>
<dbReference type="OrthoDB" id="9809970at2"/>
<dbReference type="NCBIfam" id="TIGR00407">
    <property type="entry name" value="proA"/>
    <property type="match status" value="1"/>
</dbReference>
<dbReference type="UniPathway" id="UPA00098">
    <property type="reaction ID" value="UER00360"/>
</dbReference>
<dbReference type="NCBIfam" id="NF001221">
    <property type="entry name" value="PRK00197.1"/>
    <property type="match status" value="1"/>
</dbReference>
<dbReference type="GO" id="GO:0055129">
    <property type="term" value="P:L-proline biosynthetic process"/>
    <property type="evidence" value="ECO:0007669"/>
    <property type="project" value="UniProtKB-UniRule"/>
</dbReference>
<comment type="catalytic activity">
    <reaction evidence="6 7">
        <text>L-glutamate 5-semialdehyde + phosphate + NADP(+) = L-glutamyl 5-phosphate + NADPH + H(+)</text>
        <dbReference type="Rhea" id="RHEA:19541"/>
        <dbReference type="ChEBI" id="CHEBI:15378"/>
        <dbReference type="ChEBI" id="CHEBI:43474"/>
        <dbReference type="ChEBI" id="CHEBI:57783"/>
        <dbReference type="ChEBI" id="CHEBI:58066"/>
        <dbReference type="ChEBI" id="CHEBI:58274"/>
        <dbReference type="ChEBI" id="CHEBI:58349"/>
        <dbReference type="EC" id="1.2.1.41"/>
    </reaction>
</comment>
<dbReference type="Pfam" id="PF00171">
    <property type="entry name" value="Aldedh"/>
    <property type="match status" value="1"/>
</dbReference>
<evidence type="ECO:0000256" key="6">
    <source>
        <dbReference type="ARBA" id="ARBA00049024"/>
    </source>
</evidence>
<proteinExistence type="inferred from homology"/>
<dbReference type="InterPro" id="IPR016161">
    <property type="entry name" value="Ald_DH/histidinol_DH"/>
</dbReference>
<dbReference type="SUPFAM" id="SSF53720">
    <property type="entry name" value="ALDH-like"/>
    <property type="match status" value="1"/>
</dbReference>
<keyword evidence="2 7" id="KW-0028">Amino-acid biosynthesis</keyword>
<dbReference type="Gene3D" id="3.40.309.10">
    <property type="entry name" value="Aldehyde Dehydrogenase, Chain A, domain 2"/>
    <property type="match status" value="1"/>
</dbReference>
<dbReference type="EMBL" id="LWAF01000004">
    <property type="protein sequence ID" value="ODN30641.1"/>
    <property type="molecule type" value="Genomic_DNA"/>
</dbReference>
<evidence type="ECO:0000256" key="3">
    <source>
        <dbReference type="ARBA" id="ARBA00022650"/>
    </source>
</evidence>
<dbReference type="Proteomes" id="UP000094570">
    <property type="component" value="Unassembled WGS sequence"/>
</dbReference>
<comment type="function">
    <text evidence="7">Catalyzes the NADPH-dependent reduction of L-glutamate 5-phosphate into L-glutamate 5-semialdehyde and phosphate. The product spontaneously undergoes cyclization to form 1-pyrroline-5-carboxylate.</text>
</comment>
<evidence type="ECO:0000313" key="9">
    <source>
        <dbReference type="EMBL" id="ODN30641.1"/>
    </source>
</evidence>
<evidence type="ECO:0000313" key="10">
    <source>
        <dbReference type="Proteomes" id="UP000094570"/>
    </source>
</evidence>
<comment type="caution">
    <text evidence="9">The sequence shown here is derived from an EMBL/GenBank/DDBJ whole genome shotgun (WGS) entry which is preliminary data.</text>
</comment>
<name>A0A1E3G2W6_9BACT</name>
<reference evidence="10" key="1">
    <citation type="submission" date="2016-04" db="EMBL/GenBank/DDBJ databases">
        <title>The genome sequence project of a novel Fervidobacterium isolate from a hot spring in Thailand.</title>
        <authorList>
            <person name="Gonzalez J.M."/>
            <person name="Cuecas A."/>
            <person name="Kanoksilapatham W."/>
        </authorList>
    </citation>
    <scope>NUCLEOTIDE SEQUENCE [LARGE SCALE GENOMIC DNA]</scope>
    <source>
        <strain evidence="10">FC2004</strain>
    </source>
</reference>
<dbReference type="PIRSF" id="PIRSF000151">
    <property type="entry name" value="GPR"/>
    <property type="match status" value="1"/>
</dbReference>
<dbReference type="PROSITE" id="PS01223">
    <property type="entry name" value="PROA"/>
    <property type="match status" value="1"/>
</dbReference>
<dbReference type="InterPro" id="IPR016163">
    <property type="entry name" value="Ald_DH_C"/>
</dbReference>
<dbReference type="Gene3D" id="3.40.605.10">
    <property type="entry name" value="Aldehyde Dehydrogenase, Chain A, domain 1"/>
    <property type="match status" value="1"/>
</dbReference>
<dbReference type="InterPro" id="IPR015590">
    <property type="entry name" value="Aldehyde_DH_dom"/>
</dbReference>
<evidence type="ECO:0000256" key="7">
    <source>
        <dbReference type="HAMAP-Rule" id="MF_00412"/>
    </source>
</evidence>
<dbReference type="HAMAP" id="MF_00412">
    <property type="entry name" value="ProA"/>
    <property type="match status" value="1"/>
</dbReference>
<organism evidence="9 10">
    <name type="scientific">Fervidobacterium thailandense</name>
    <dbReference type="NCBI Taxonomy" id="1008305"/>
    <lineage>
        <taxon>Bacteria</taxon>
        <taxon>Thermotogati</taxon>
        <taxon>Thermotogota</taxon>
        <taxon>Thermotogae</taxon>
        <taxon>Thermotogales</taxon>
        <taxon>Fervidobacteriaceae</taxon>
        <taxon>Fervidobacterium</taxon>
    </lineage>
</organism>
<protein>
    <recommendedName>
        <fullName evidence="7">Gamma-glutamyl phosphate reductase</fullName>
        <shortName evidence="7">GPR</shortName>
        <ecNumber evidence="7">1.2.1.41</ecNumber>
    </recommendedName>
    <alternativeName>
        <fullName evidence="7">Glutamate-5-semialdehyde dehydrogenase</fullName>
    </alternativeName>
    <alternativeName>
        <fullName evidence="7">Glutamyl-gamma-semialdehyde dehydrogenase</fullName>
        <shortName evidence="7">GSA dehydrogenase</shortName>
    </alternativeName>
</protein>
<accession>A0A1E3G2W6</accession>
<dbReference type="InterPro" id="IPR020593">
    <property type="entry name" value="G-glutamylP_reductase_CS"/>
</dbReference>
<dbReference type="InterPro" id="IPR012134">
    <property type="entry name" value="Glu-5-SA_DH"/>
</dbReference>
<dbReference type="EC" id="1.2.1.41" evidence="7"/>
<dbReference type="CDD" id="cd07079">
    <property type="entry name" value="ALDH_F18-19_ProA-GPR"/>
    <property type="match status" value="1"/>
</dbReference>
<gene>
    <name evidence="7 9" type="primary">proA</name>
    <name evidence="9" type="ORF">A4H02_03625</name>
</gene>
<evidence type="ECO:0000256" key="4">
    <source>
        <dbReference type="ARBA" id="ARBA00022857"/>
    </source>
</evidence>
<dbReference type="InterPro" id="IPR000965">
    <property type="entry name" value="GPR_dom"/>
</dbReference>
<dbReference type="InterPro" id="IPR016162">
    <property type="entry name" value="Ald_DH_N"/>
</dbReference>